<keyword evidence="4" id="KW-1185">Reference proteome</keyword>
<feature type="signal peptide" evidence="1">
    <location>
        <begin position="1"/>
        <end position="23"/>
    </location>
</feature>
<name>A0A0N8R928_9PSED</name>
<reference evidence="3 4" key="1">
    <citation type="submission" date="2015-09" db="EMBL/GenBank/DDBJ databases">
        <title>Genome announcement of multiple Pseudomonas syringae strains.</title>
        <authorList>
            <person name="Thakur S."/>
            <person name="Wang P.W."/>
            <person name="Gong Y."/>
            <person name="Weir B.S."/>
            <person name="Guttman D.S."/>
        </authorList>
    </citation>
    <scope>NUCLEOTIDE SEQUENCE [LARGE SCALE GENOMIC DNA]</scope>
    <source>
        <strain evidence="3 4">ICMP17001</strain>
    </source>
</reference>
<accession>A0A0N8R928</accession>
<evidence type="ECO:0000256" key="1">
    <source>
        <dbReference type="SAM" id="SignalP"/>
    </source>
</evidence>
<dbReference type="Proteomes" id="UP000051335">
    <property type="component" value="Unassembled WGS sequence"/>
</dbReference>
<dbReference type="RefSeq" id="WP_046235638.1">
    <property type="nucleotide sequence ID" value="NZ_LJQC01000257.1"/>
</dbReference>
<feature type="domain" description="DUF4142" evidence="2">
    <location>
        <begin position="26"/>
        <end position="161"/>
    </location>
</feature>
<comment type="caution">
    <text evidence="3">The sequence shown here is derived from an EMBL/GenBank/DDBJ whole genome shotgun (WGS) entry which is preliminary data.</text>
</comment>
<dbReference type="Gene3D" id="1.20.1260.10">
    <property type="match status" value="1"/>
</dbReference>
<dbReference type="EMBL" id="LJQC01000257">
    <property type="protein sequence ID" value="KPX05231.1"/>
    <property type="molecule type" value="Genomic_DNA"/>
</dbReference>
<feature type="chain" id="PRO_5006030605" description="DUF4142 domain-containing protein" evidence="1">
    <location>
        <begin position="24"/>
        <end position="172"/>
    </location>
</feature>
<protein>
    <recommendedName>
        <fullName evidence="2">DUF4142 domain-containing protein</fullName>
    </recommendedName>
</protein>
<dbReference type="Pfam" id="PF13628">
    <property type="entry name" value="DUF4142"/>
    <property type="match status" value="1"/>
</dbReference>
<evidence type="ECO:0000313" key="3">
    <source>
        <dbReference type="EMBL" id="KPX05231.1"/>
    </source>
</evidence>
<dbReference type="PATRIC" id="fig|317659.3.peg.2891"/>
<organism evidence="3 4">
    <name type="scientific">Pseudomonas syringae pv. coryli</name>
    <dbReference type="NCBI Taxonomy" id="317659"/>
    <lineage>
        <taxon>Bacteria</taxon>
        <taxon>Pseudomonadati</taxon>
        <taxon>Pseudomonadota</taxon>
        <taxon>Gammaproteobacteria</taxon>
        <taxon>Pseudomonadales</taxon>
        <taxon>Pseudomonadaceae</taxon>
        <taxon>Pseudomonas</taxon>
    </lineage>
</organism>
<dbReference type="PANTHER" id="PTHR38593">
    <property type="entry name" value="BLR2558 PROTEIN"/>
    <property type="match status" value="1"/>
</dbReference>
<proteinExistence type="predicted"/>
<dbReference type="InterPro" id="IPR025419">
    <property type="entry name" value="DUF4142"/>
</dbReference>
<dbReference type="AlphaFoldDB" id="A0A0N8R928"/>
<dbReference type="InterPro" id="IPR012347">
    <property type="entry name" value="Ferritin-like"/>
</dbReference>
<gene>
    <name evidence="3" type="ORF">ALO75_01866</name>
</gene>
<keyword evidence="1" id="KW-0732">Signal</keyword>
<evidence type="ECO:0000313" key="4">
    <source>
        <dbReference type="Proteomes" id="UP000051335"/>
    </source>
</evidence>
<evidence type="ECO:0000259" key="2">
    <source>
        <dbReference type="Pfam" id="PF13628"/>
    </source>
</evidence>
<dbReference type="PANTHER" id="PTHR38593:SF1">
    <property type="entry name" value="BLR2558 PROTEIN"/>
    <property type="match status" value="1"/>
</dbReference>
<sequence length="172" mass="18621">MNNYFRMSAIAVVLSLGSQMAVAAQDADDFVEDASAKGIAEVQVGKLAQDEKGVSADVKEFAKQMVTDHTASNEKLAAIAKSKNLEVSEDPMLMDKAKAMILEMREKSFDQAYANNQVSAHEQAIKLYKEEAENGKDPELKAFAKATLPTLEKHLEHAKKLAAAHGGDAAKK</sequence>